<protein>
    <submittedName>
        <fullName evidence="2">Uncharacterized protein</fullName>
    </submittedName>
</protein>
<reference evidence="2" key="3">
    <citation type="submission" date="2025-09" db="UniProtKB">
        <authorList>
            <consortium name="Ensembl"/>
        </authorList>
    </citation>
    <scope>IDENTIFICATION</scope>
</reference>
<dbReference type="Ensembl" id="ENSSORT00005008262.1">
    <property type="protein sequence ID" value="ENSSORP00005007979.1"/>
    <property type="gene ID" value="ENSSORG00005004468.1"/>
</dbReference>
<organism evidence="2 3">
    <name type="scientific">Sphaeramia orbicularis</name>
    <name type="common">orbiculate cardinalfish</name>
    <dbReference type="NCBI Taxonomy" id="375764"/>
    <lineage>
        <taxon>Eukaryota</taxon>
        <taxon>Metazoa</taxon>
        <taxon>Chordata</taxon>
        <taxon>Craniata</taxon>
        <taxon>Vertebrata</taxon>
        <taxon>Euteleostomi</taxon>
        <taxon>Actinopterygii</taxon>
        <taxon>Neopterygii</taxon>
        <taxon>Teleostei</taxon>
        <taxon>Neoteleostei</taxon>
        <taxon>Acanthomorphata</taxon>
        <taxon>Gobiaria</taxon>
        <taxon>Kurtiformes</taxon>
        <taxon>Apogonoidei</taxon>
        <taxon>Apogonidae</taxon>
        <taxon>Apogoninae</taxon>
        <taxon>Sphaeramia</taxon>
    </lineage>
</organism>
<keyword evidence="1" id="KW-0812">Transmembrane</keyword>
<keyword evidence="1" id="KW-0472">Membrane</keyword>
<evidence type="ECO:0000313" key="3">
    <source>
        <dbReference type="Proteomes" id="UP000472271"/>
    </source>
</evidence>
<evidence type="ECO:0000313" key="2">
    <source>
        <dbReference type="Ensembl" id="ENSSORP00005007979.1"/>
    </source>
</evidence>
<dbReference type="AlphaFoldDB" id="A0A672YTT0"/>
<dbReference type="Proteomes" id="UP000472271">
    <property type="component" value="Chromosome 7"/>
</dbReference>
<reference evidence="2" key="2">
    <citation type="submission" date="2025-08" db="UniProtKB">
        <authorList>
            <consortium name="Ensembl"/>
        </authorList>
    </citation>
    <scope>IDENTIFICATION</scope>
</reference>
<sequence>LTYYNYLHLTCFHMLVNIGAQASHHTDSYANSDGDIKIWPVQYLIYVEQNRGIVITLLCLFICLFATLWENYSNHLYQIVPTDRPRPWDEPITFWVTKSTIFLSLIIEQFSKIHKKCKTTPISLQFDPPVA</sequence>
<proteinExistence type="predicted"/>
<keyword evidence="3" id="KW-1185">Reference proteome</keyword>
<accession>A0A672YTT0</accession>
<dbReference type="InParanoid" id="A0A672YTT0"/>
<evidence type="ECO:0000256" key="1">
    <source>
        <dbReference type="SAM" id="Phobius"/>
    </source>
</evidence>
<feature type="transmembrane region" description="Helical" evidence="1">
    <location>
        <begin position="52"/>
        <end position="72"/>
    </location>
</feature>
<reference evidence="2" key="1">
    <citation type="submission" date="2019-06" db="EMBL/GenBank/DDBJ databases">
        <authorList>
            <consortium name="Wellcome Sanger Institute Data Sharing"/>
        </authorList>
    </citation>
    <scope>NUCLEOTIDE SEQUENCE [LARGE SCALE GENOMIC DNA]</scope>
</reference>
<name>A0A672YTT0_9TELE</name>
<keyword evidence="1" id="KW-1133">Transmembrane helix</keyword>